<evidence type="ECO:0000313" key="4">
    <source>
        <dbReference type="Proteomes" id="UP000651156"/>
    </source>
</evidence>
<feature type="compositionally biased region" description="Basic residues" evidence="1">
    <location>
        <begin position="16"/>
        <end position="26"/>
    </location>
</feature>
<evidence type="ECO:0000256" key="1">
    <source>
        <dbReference type="SAM" id="MobiDB-lite"/>
    </source>
</evidence>
<dbReference type="InterPro" id="IPR049774">
    <property type="entry name" value="EPS_HpsA-like"/>
</dbReference>
<comment type="caution">
    <text evidence="3">The sequence shown here is derived from an EMBL/GenBank/DDBJ whole genome shotgun (WGS) entry which is preliminary data.</text>
</comment>
<keyword evidence="2" id="KW-0812">Transmembrane</keyword>
<feature type="compositionally biased region" description="Polar residues" evidence="1">
    <location>
        <begin position="1"/>
        <end position="11"/>
    </location>
</feature>
<dbReference type="EMBL" id="JADEWN010000057">
    <property type="protein sequence ID" value="MBE9192505.1"/>
    <property type="molecule type" value="Genomic_DNA"/>
</dbReference>
<feature type="region of interest" description="Disordered" evidence="1">
    <location>
        <begin position="1"/>
        <end position="26"/>
    </location>
</feature>
<name>A0ABR9UYB1_9CHRO</name>
<evidence type="ECO:0000256" key="2">
    <source>
        <dbReference type="SAM" id="Phobius"/>
    </source>
</evidence>
<organism evidence="3 4">
    <name type="scientific">Gloeocapsopsis crepidinum LEGE 06123</name>
    <dbReference type="NCBI Taxonomy" id="588587"/>
    <lineage>
        <taxon>Bacteria</taxon>
        <taxon>Bacillati</taxon>
        <taxon>Cyanobacteriota</taxon>
        <taxon>Cyanophyceae</taxon>
        <taxon>Oscillatoriophycideae</taxon>
        <taxon>Chroococcales</taxon>
        <taxon>Chroococcaceae</taxon>
        <taxon>Gloeocapsopsis</taxon>
    </lineage>
</organism>
<gene>
    <name evidence="3" type="ORF">IQ230_19560</name>
</gene>
<evidence type="ECO:0000313" key="3">
    <source>
        <dbReference type="EMBL" id="MBE9192505.1"/>
    </source>
</evidence>
<sequence length="1744" mass="194273">MSTGKHNNAILNQLKHGQRLRSSQRQRRSQLQRQWLLRSLIVMRQRTATSGFVLPTVAMVSLVIVLLTTAILVRSFDRSRTASNLRVSEAALNAATPALDRARAKIDALLIDQTLPQVTPTDTELENALNRNSYTLGDETRLTLAQDTNNRNQGNTLTTAWKFPVDTDGNGRFDSYTLYGIYFRSGTAEEARNPLQARTPPMQGELLGRECENVFGNSDRSLGDSGWYQAEGQLSKSFFVYTATVPITNPPNNNSYEAYRGNRSFYALEFQQDRSRNPLRNHAALFQNDLEITPDSTFRLNGRIATNGNLLVGSQNNTTTQLYQVSSQYSCFYNEENGKITVGGNVGLGNAADTSDRTAVNIDLFNGFGNNPTTVVLDRNIKSTTTQGGTQVSYNDAAYNHRIALMKQTALDYHPNFERRNTINEIPPTVESVASVRQYPSEVKAGFAAAIADSNNQRGSSLNAWDVLGEQIETYLKYITRRVPYAEVATSDRRSALEQYDFDNDGIDTSVFTRDTIEPPLEWREPTQINTQLTLNQYNLPQTQPEKQRQEGKESYVGDRIAVGNNLPTFWKKTGNFFLGFNEKQLFANGVNWNNPNTQPRYRTTQTLPLPDRRILERNGFWENAAAQQLSTTLTGAGGLRIITGAGIYDRAASFLPEPKLEEGVTEPPAFRTRSFSSDRNIVVWSDLLPMTGNAEDGSKKGDLQMRATAVYHYIDSRYTGTDYVERTPTVCISSYYDPTSATTARNLADLPDVSGVIDGTQPANGRSNNGVVYPSPYNDNGGREAAINQYREQLNIQARLIFPNGRVANQPLRDALVKIDDNRTRSLADNSAIDTAICAIRILDNSLSPVGNPIIPHGAIKEATFLDAREIKAIDKDESLRNYDLELEKRQPLEVRVTDIDLGLLAETEIGNERSQEYLLPNSGIIYASRDDALADLSDRSSEKLLSATDFILDPTRRPNGIRLINGSNLSREENYREVEKGLTFVTNLPAYILGDFNLHQQPITRTPTEEFLERLTSNWTNFYTRNTSFDRNFACRRGQPGCGNNGDQWRPATIVSDAVTVLSNSFVDGFRNDGDYDLNNHIGNSVTTQRKKVGFVDNSFATSVNRQTDNRSRNSYLNNGVTPIQRRTTFPEYVMEICRKLPVSECKPNDWVVGYENDRNLKAASLPERAKAASLIAGTTARPALNPEDRRYPRRIAFQRNELGTLELSEFGNISTPIPLGINSSDEVDFFPYNTYNTKRPKPVNNALWFRTTSDPEQPDNAPSYQNDQPLAYTPNTQLISPSTPDIGAINLNLPENNPVSSYTICTMSGRYFRQYEFISGEVLQILPSECGTDVRNQIQTAYQDLRNLNPDTDVTDDIVTAIQQGTFEAGRETIITANDSQIINVADINVERIPTNNVAATTIRLVGQEDSIFIIRNTTGQLQFGSGGKDHHGVNIELVGVSPNNVFWVINGNLVVNQVADDKRHSLAGTFLNNGASTPTLKNVEINGRLLGFRDLPEKGENFTEGSKITAITSDEQPLLIPVLQVHSPNGSPRGSNLDRGSADLQDAWLQTPENDTTVNAVFVSGNSPSRPGEEPAGLQNFVRLLENWRNRTLNIKGSFIQLHRSAYATAPFAPILSSKSTANDGSLSVFDYRFTQYRTNNGQFGGTLPYFTAPNRQWSFDVALLSQSPDLFAQKFTQPRLTSANEFIREVNRDDPWIETLLCAAEGSGNNYTYAVDESDRPSSCPALNAYQDTQTNFTP</sequence>
<dbReference type="NCBIfam" id="NF038301">
    <property type="entry name" value="EPS_HpsA"/>
    <property type="match status" value="1"/>
</dbReference>
<dbReference type="Proteomes" id="UP000651156">
    <property type="component" value="Unassembled WGS sequence"/>
</dbReference>
<keyword evidence="2" id="KW-0472">Membrane</keyword>
<protein>
    <submittedName>
        <fullName evidence="3">Uncharacterized protein</fullName>
    </submittedName>
</protein>
<proteinExistence type="predicted"/>
<keyword evidence="4" id="KW-1185">Reference proteome</keyword>
<keyword evidence="2" id="KW-1133">Transmembrane helix</keyword>
<accession>A0ABR9UYB1</accession>
<dbReference type="RefSeq" id="WP_193933929.1">
    <property type="nucleotide sequence ID" value="NZ_CAWPMZ010000093.1"/>
</dbReference>
<reference evidence="3 4" key="1">
    <citation type="submission" date="2020-10" db="EMBL/GenBank/DDBJ databases">
        <authorList>
            <person name="Castelo-Branco R."/>
            <person name="Eusebio N."/>
            <person name="Adriana R."/>
            <person name="Vieira A."/>
            <person name="Brugerolle De Fraissinette N."/>
            <person name="Rezende De Castro R."/>
            <person name="Schneider M.P."/>
            <person name="Vasconcelos V."/>
            <person name="Leao P.N."/>
        </authorList>
    </citation>
    <scope>NUCLEOTIDE SEQUENCE [LARGE SCALE GENOMIC DNA]</scope>
    <source>
        <strain evidence="3 4">LEGE 06123</strain>
    </source>
</reference>
<feature type="transmembrane region" description="Helical" evidence="2">
    <location>
        <begin position="52"/>
        <end position="73"/>
    </location>
</feature>